<evidence type="ECO:0000313" key="3">
    <source>
        <dbReference type="EMBL" id="EKU96013.1"/>
    </source>
</evidence>
<sequence length="415" mass="45982">MKKTRNVLPVIFGNEIEAYSFARLFHETAQLQSLIVAPFPRGPINDSRILRTKFVGRGVLDNEPKMLALMEEIAQENPGTLLIALNNSDQGVRIIARNRSRINSRWALPFAPAETVETANSKTRMAQVYAELGLSVPVVRTLDLSRPGSWLMELSEMPFPVVLKPAESTDLIAHYSQGLAKVEPFETPDELVKKLGQLNEAGVDVPVLVQQLIPGDDTTQWVVNGYIDATGEATAAGSGRVLLGLHTPSYLGNAGLILTDPQGTLVDDAIRLVKHIGLRGFFSIDVKIDPRDGTAYWLDLNPRAGRGHYYLKAGGVDLARALLDDMFEIRGGRQRISREAIFAIIPPQLANATYLRDPELLRQVKAVRQRRGGVVDPLVYERDKNVKRAFYHAVHLAREAKNMRTYYPAPTATGF</sequence>
<dbReference type="GO" id="GO:0046872">
    <property type="term" value="F:metal ion binding"/>
    <property type="evidence" value="ECO:0007669"/>
    <property type="project" value="InterPro"/>
</dbReference>
<accession>K9EH86</accession>
<dbReference type="EMBL" id="AGWL01000001">
    <property type="protein sequence ID" value="EKU96013.1"/>
    <property type="molecule type" value="Genomic_DNA"/>
</dbReference>
<dbReference type="SUPFAM" id="SSF56059">
    <property type="entry name" value="Glutathione synthetase ATP-binding domain-like"/>
    <property type="match status" value="1"/>
</dbReference>
<comment type="caution">
    <text evidence="3">The sequence shown here is derived from an EMBL/GenBank/DDBJ whole genome shotgun (WGS) entry which is preliminary data.</text>
</comment>
<keyword evidence="1" id="KW-0067">ATP-binding</keyword>
<gene>
    <name evidence="3" type="ORF">HMPREF9233_00101</name>
</gene>
<evidence type="ECO:0000313" key="4">
    <source>
        <dbReference type="Proteomes" id="UP000009888"/>
    </source>
</evidence>
<dbReference type="PATRIC" id="fig|883066.3.peg.104"/>
<dbReference type="STRING" id="202789.GCA_001457435_00173"/>
<dbReference type="PROSITE" id="PS50975">
    <property type="entry name" value="ATP_GRASP"/>
    <property type="match status" value="1"/>
</dbReference>
<dbReference type="RefSeq" id="WP_007000319.1">
    <property type="nucleotide sequence ID" value="NZ_JH992955.1"/>
</dbReference>
<dbReference type="GO" id="GO:0005524">
    <property type="term" value="F:ATP binding"/>
    <property type="evidence" value="ECO:0007669"/>
    <property type="project" value="UniProtKB-UniRule"/>
</dbReference>
<dbReference type="AlphaFoldDB" id="K9EH86"/>
<keyword evidence="1" id="KW-0547">Nucleotide-binding</keyword>
<reference evidence="3 4" key="1">
    <citation type="submission" date="2012-09" db="EMBL/GenBank/DDBJ databases">
        <title>The Genome Sequence of Actinobaculum massiliae ACS-171-V-COL2.</title>
        <authorList>
            <consortium name="The Broad Institute Genome Sequencing Platform"/>
            <person name="Earl A."/>
            <person name="Ward D."/>
            <person name="Feldgarden M."/>
            <person name="Gevers D."/>
            <person name="Saerens B."/>
            <person name="Vaneechoutte M."/>
            <person name="Walker B."/>
            <person name="Young S.K."/>
            <person name="Zeng Q."/>
            <person name="Gargeya S."/>
            <person name="Fitzgerald M."/>
            <person name="Haas B."/>
            <person name="Abouelleil A."/>
            <person name="Alvarado L."/>
            <person name="Arachchi H.M."/>
            <person name="Berlin A."/>
            <person name="Chapman S.B."/>
            <person name="Goldberg J."/>
            <person name="Griggs A."/>
            <person name="Gujja S."/>
            <person name="Hansen M."/>
            <person name="Howarth C."/>
            <person name="Imamovic A."/>
            <person name="Larimer J."/>
            <person name="McCowen C."/>
            <person name="Montmayeur A."/>
            <person name="Murphy C."/>
            <person name="Neiman D."/>
            <person name="Pearson M."/>
            <person name="Priest M."/>
            <person name="Roberts A."/>
            <person name="Saif S."/>
            <person name="Shea T."/>
            <person name="Sisk P."/>
            <person name="Sykes S."/>
            <person name="Wortman J."/>
            <person name="Nusbaum C."/>
            <person name="Birren B."/>
        </authorList>
    </citation>
    <scope>NUCLEOTIDE SEQUENCE [LARGE SCALE GENOMIC DNA]</scope>
    <source>
        <strain evidence="4">ACS-171-V-Col2</strain>
    </source>
</reference>
<protein>
    <recommendedName>
        <fullName evidence="2">ATP-grasp domain-containing protein</fullName>
    </recommendedName>
</protein>
<dbReference type="eggNOG" id="COG3919">
    <property type="taxonomic scope" value="Bacteria"/>
</dbReference>
<dbReference type="HOGENOM" id="CLU_054906_0_0_11"/>
<evidence type="ECO:0000259" key="2">
    <source>
        <dbReference type="PROSITE" id="PS50975"/>
    </source>
</evidence>
<dbReference type="Gene3D" id="3.30.470.20">
    <property type="entry name" value="ATP-grasp fold, B domain"/>
    <property type="match status" value="1"/>
</dbReference>
<keyword evidence="4" id="KW-1185">Reference proteome</keyword>
<organism evidence="3 4">
    <name type="scientific">Actinobaculum massiliense ACS-171-V-Col2</name>
    <dbReference type="NCBI Taxonomy" id="883066"/>
    <lineage>
        <taxon>Bacteria</taxon>
        <taxon>Bacillati</taxon>
        <taxon>Actinomycetota</taxon>
        <taxon>Actinomycetes</taxon>
        <taxon>Actinomycetales</taxon>
        <taxon>Actinomycetaceae</taxon>
        <taxon>Actinobaculum</taxon>
    </lineage>
</organism>
<name>K9EH86_9ACTO</name>
<dbReference type="Proteomes" id="UP000009888">
    <property type="component" value="Unassembled WGS sequence"/>
</dbReference>
<evidence type="ECO:0000256" key="1">
    <source>
        <dbReference type="PROSITE-ProRule" id="PRU00409"/>
    </source>
</evidence>
<feature type="domain" description="ATP-grasp" evidence="2">
    <location>
        <begin position="126"/>
        <end position="327"/>
    </location>
</feature>
<dbReference type="InterPro" id="IPR011761">
    <property type="entry name" value="ATP-grasp"/>
</dbReference>
<proteinExistence type="predicted"/>